<dbReference type="OrthoDB" id="8591749at2"/>
<evidence type="ECO:0000313" key="5">
    <source>
        <dbReference type="EMBL" id="OYD52010.1"/>
    </source>
</evidence>
<reference evidence="5 6" key="1">
    <citation type="submission" date="2017-07" db="EMBL/GenBank/DDBJ databases">
        <title>Acidovorax KNDSW TSA 6 genome sequence and assembly.</title>
        <authorList>
            <person name="Mayilraj S."/>
        </authorList>
    </citation>
    <scope>NUCLEOTIDE SEQUENCE [LARGE SCALE GENOMIC DNA]</scope>
    <source>
        <strain evidence="5 6">KNDSW-TSA6</strain>
    </source>
</reference>
<dbReference type="InterPro" id="IPR018976">
    <property type="entry name" value="Imelysin-like"/>
</dbReference>
<dbReference type="Gene3D" id="1.20.1420.20">
    <property type="entry name" value="M75 peptidase, HXXE motif"/>
    <property type="match status" value="1"/>
</dbReference>
<evidence type="ECO:0000259" key="4">
    <source>
        <dbReference type="Pfam" id="PF09375"/>
    </source>
</evidence>
<evidence type="ECO:0000256" key="3">
    <source>
        <dbReference type="SAM" id="SignalP"/>
    </source>
</evidence>
<organism evidence="5 6">
    <name type="scientific">Acidovorax kalamii</name>
    <dbReference type="NCBI Taxonomy" id="2004485"/>
    <lineage>
        <taxon>Bacteria</taxon>
        <taxon>Pseudomonadati</taxon>
        <taxon>Pseudomonadota</taxon>
        <taxon>Betaproteobacteria</taxon>
        <taxon>Burkholderiales</taxon>
        <taxon>Comamonadaceae</taxon>
        <taxon>Acidovorax</taxon>
    </lineage>
</organism>
<dbReference type="InterPro" id="IPR034984">
    <property type="entry name" value="Imelysin-like_IPPA"/>
</dbReference>
<dbReference type="RefSeq" id="WP_094285417.1">
    <property type="nucleotide sequence ID" value="NZ_NOIG01000001.1"/>
</dbReference>
<feature type="signal peptide" evidence="3">
    <location>
        <begin position="1"/>
        <end position="19"/>
    </location>
</feature>
<comment type="caution">
    <text evidence="5">The sequence shown here is derived from an EMBL/GenBank/DDBJ whole genome shotgun (WGS) entry which is preliminary data.</text>
</comment>
<dbReference type="InterPro" id="IPR038352">
    <property type="entry name" value="Imelysin_sf"/>
</dbReference>
<dbReference type="Pfam" id="PF09375">
    <property type="entry name" value="Peptidase_M75"/>
    <property type="match status" value="1"/>
</dbReference>
<protein>
    <recommendedName>
        <fullName evidence="4">Imelysin-like domain-containing protein</fullName>
    </recommendedName>
</protein>
<name>A0A235ESK8_9BURK</name>
<dbReference type="CDD" id="cd14659">
    <property type="entry name" value="Imelysin-like_IPPA"/>
    <property type="match status" value="1"/>
</dbReference>
<keyword evidence="6" id="KW-1185">Reference proteome</keyword>
<evidence type="ECO:0000256" key="2">
    <source>
        <dbReference type="ARBA" id="ARBA00022729"/>
    </source>
</evidence>
<accession>A0A235ESK8</accession>
<keyword evidence="2 3" id="KW-0732">Signal</keyword>
<gene>
    <name evidence="5" type="ORF">CBY09_00495</name>
</gene>
<evidence type="ECO:0000256" key="1">
    <source>
        <dbReference type="ARBA" id="ARBA00004196"/>
    </source>
</evidence>
<sequence length="363" mass="38503">MTMRTLAALVLVLPLAAPAQTASPAWQRNAVPFYDTVHALQGIYGHWALPRAQDFDRSARAMVPAVAALCEAPAAGGKAALESARTAWLATTRAWEQLSAVSVGPVIARRSQRAIDFTPTRPALIEKAFAAQPQGAKAFERIGTPAKGLPALEWLLWTRPAQPGSPACSYAHEVAQDVARESAALEKAFADASGTDWGAEDEQEQSTQAISEFVNQWVGGIERLRWAQMEKPLRAAGSGSGARTPDYPRTASGSTLPAWAATWGGLRSLTTLPAHAHIPAAGEALVPLEMYLRGKGLNPLADKLRQATDKVDASMAQVQKSGLQNKAAIQQTARDLAALKFLAESEVAPALQVSIGFSDADGD</sequence>
<comment type="subcellular location">
    <subcellularLocation>
        <location evidence="1">Cell envelope</location>
    </subcellularLocation>
</comment>
<dbReference type="EMBL" id="NOIG01000001">
    <property type="protein sequence ID" value="OYD52010.1"/>
    <property type="molecule type" value="Genomic_DNA"/>
</dbReference>
<feature type="chain" id="PRO_5013371280" description="Imelysin-like domain-containing protein" evidence="3">
    <location>
        <begin position="20"/>
        <end position="363"/>
    </location>
</feature>
<dbReference type="AlphaFoldDB" id="A0A235ESK8"/>
<dbReference type="Proteomes" id="UP000215441">
    <property type="component" value="Unassembled WGS sequence"/>
</dbReference>
<evidence type="ECO:0000313" key="6">
    <source>
        <dbReference type="Proteomes" id="UP000215441"/>
    </source>
</evidence>
<dbReference type="GO" id="GO:0030313">
    <property type="term" value="C:cell envelope"/>
    <property type="evidence" value="ECO:0007669"/>
    <property type="project" value="UniProtKB-SubCell"/>
</dbReference>
<feature type="domain" description="Imelysin-like" evidence="4">
    <location>
        <begin position="48"/>
        <end position="335"/>
    </location>
</feature>
<proteinExistence type="predicted"/>